<evidence type="ECO:0000256" key="7">
    <source>
        <dbReference type="ARBA" id="ARBA00022967"/>
    </source>
</evidence>
<dbReference type="InterPro" id="IPR039421">
    <property type="entry name" value="Type_1_exporter"/>
</dbReference>
<dbReference type="Proteomes" id="UP000467840">
    <property type="component" value="Chromosome 11"/>
</dbReference>
<dbReference type="SMART" id="SM00382">
    <property type="entry name" value="AAA"/>
    <property type="match status" value="1"/>
</dbReference>
<name>A0A6A6NES9_HEVBR</name>
<evidence type="ECO:0000256" key="4">
    <source>
        <dbReference type="ARBA" id="ARBA00022737"/>
    </source>
</evidence>
<keyword evidence="3" id="KW-0812">Transmembrane</keyword>
<dbReference type="SUPFAM" id="SSF52540">
    <property type="entry name" value="P-loop containing nucleoside triphosphate hydrolases"/>
    <property type="match status" value="1"/>
</dbReference>
<dbReference type="GO" id="GO:0005886">
    <property type="term" value="C:plasma membrane"/>
    <property type="evidence" value="ECO:0007669"/>
    <property type="project" value="TreeGrafter"/>
</dbReference>
<feature type="domain" description="ABC transporter" evidence="11">
    <location>
        <begin position="1"/>
        <end position="207"/>
    </location>
</feature>
<reference evidence="12 13" key="1">
    <citation type="journal article" date="2020" name="Mol. Plant">
        <title>The Chromosome-Based Rubber Tree Genome Provides New Insights into Spurge Genome Evolution and Rubber Biosynthesis.</title>
        <authorList>
            <person name="Liu J."/>
            <person name="Shi C."/>
            <person name="Shi C.C."/>
            <person name="Li W."/>
            <person name="Zhang Q.J."/>
            <person name="Zhang Y."/>
            <person name="Li K."/>
            <person name="Lu H.F."/>
            <person name="Shi C."/>
            <person name="Zhu S.T."/>
            <person name="Xiao Z.Y."/>
            <person name="Nan H."/>
            <person name="Yue Y."/>
            <person name="Zhu X.G."/>
            <person name="Wu Y."/>
            <person name="Hong X.N."/>
            <person name="Fan G.Y."/>
            <person name="Tong Y."/>
            <person name="Zhang D."/>
            <person name="Mao C.L."/>
            <person name="Liu Y.L."/>
            <person name="Hao S.J."/>
            <person name="Liu W.Q."/>
            <person name="Lv M.Q."/>
            <person name="Zhang H.B."/>
            <person name="Liu Y."/>
            <person name="Hu-Tang G.R."/>
            <person name="Wang J.P."/>
            <person name="Wang J.H."/>
            <person name="Sun Y.H."/>
            <person name="Ni S.B."/>
            <person name="Chen W.B."/>
            <person name="Zhang X.C."/>
            <person name="Jiao Y.N."/>
            <person name="Eichler E.E."/>
            <person name="Li G.H."/>
            <person name="Liu X."/>
            <person name="Gao L.Z."/>
        </authorList>
    </citation>
    <scope>NUCLEOTIDE SEQUENCE [LARGE SCALE GENOMIC DNA]</scope>
    <source>
        <strain evidence="13">cv. GT1</strain>
        <tissue evidence="12">Leaf</tissue>
    </source>
</reference>
<dbReference type="InterPro" id="IPR003439">
    <property type="entry name" value="ABC_transporter-like_ATP-bd"/>
</dbReference>
<keyword evidence="4" id="KW-0677">Repeat</keyword>
<dbReference type="InterPro" id="IPR003593">
    <property type="entry name" value="AAA+_ATPase"/>
</dbReference>
<keyword evidence="13" id="KW-1185">Reference proteome</keyword>
<dbReference type="InterPro" id="IPR027417">
    <property type="entry name" value="P-loop_NTPase"/>
</dbReference>
<evidence type="ECO:0000256" key="2">
    <source>
        <dbReference type="ARBA" id="ARBA00022448"/>
    </source>
</evidence>
<evidence type="ECO:0000313" key="12">
    <source>
        <dbReference type="EMBL" id="KAF2323654.1"/>
    </source>
</evidence>
<comment type="caution">
    <text evidence="12">The sequence shown here is derived from an EMBL/GenBank/DDBJ whole genome shotgun (WGS) entry which is preliminary data.</text>
</comment>
<dbReference type="GO" id="GO:0042626">
    <property type="term" value="F:ATPase-coupled transmembrane transporter activity"/>
    <property type="evidence" value="ECO:0007669"/>
    <property type="project" value="TreeGrafter"/>
</dbReference>
<comment type="subcellular location">
    <subcellularLocation>
        <location evidence="1">Membrane</location>
        <topology evidence="1">Multi-pass membrane protein</topology>
    </subcellularLocation>
</comment>
<keyword evidence="8" id="KW-1133">Transmembrane helix</keyword>
<evidence type="ECO:0000313" key="13">
    <source>
        <dbReference type="Proteomes" id="UP000467840"/>
    </source>
</evidence>
<organism evidence="12 13">
    <name type="scientific">Hevea brasiliensis</name>
    <name type="common">Para rubber tree</name>
    <name type="synonym">Siphonia brasiliensis</name>
    <dbReference type="NCBI Taxonomy" id="3981"/>
    <lineage>
        <taxon>Eukaryota</taxon>
        <taxon>Viridiplantae</taxon>
        <taxon>Streptophyta</taxon>
        <taxon>Embryophyta</taxon>
        <taxon>Tracheophyta</taxon>
        <taxon>Spermatophyta</taxon>
        <taxon>Magnoliopsida</taxon>
        <taxon>eudicotyledons</taxon>
        <taxon>Gunneridae</taxon>
        <taxon>Pentapetalae</taxon>
        <taxon>rosids</taxon>
        <taxon>fabids</taxon>
        <taxon>Malpighiales</taxon>
        <taxon>Euphorbiaceae</taxon>
        <taxon>Crotonoideae</taxon>
        <taxon>Micrandreae</taxon>
        <taxon>Hevea</taxon>
    </lineage>
</organism>
<keyword evidence="5" id="KW-0547">Nucleotide-binding</keyword>
<evidence type="ECO:0000256" key="10">
    <source>
        <dbReference type="ARBA" id="ARBA00023180"/>
    </source>
</evidence>
<evidence type="ECO:0000256" key="5">
    <source>
        <dbReference type="ARBA" id="ARBA00022741"/>
    </source>
</evidence>
<gene>
    <name evidence="12" type="ORF">GH714_036485</name>
</gene>
<evidence type="ECO:0000256" key="9">
    <source>
        <dbReference type="ARBA" id="ARBA00023136"/>
    </source>
</evidence>
<evidence type="ECO:0000256" key="1">
    <source>
        <dbReference type="ARBA" id="ARBA00004141"/>
    </source>
</evidence>
<evidence type="ECO:0000256" key="3">
    <source>
        <dbReference type="ARBA" id="ARBA00022692"/>
    </source>
</evidence>
<sequence length="217" mass="23438">MVALVGGSGSGKSTVIWLIQRFYDPDQGKVTMGGIDLRDLNVKWLRRQIALVGQEPALFAGSIRENIAFGNPQASWAEIEEAAMEAYIHKFISSLPQGYGTQVGQNGVQLSGGQKQRIAIARAILKRSRVLLLDEASSALDLESEKHVQKALRKVSKQATTVVVAHRLSTIREADMIAVVKDGAVVEYGSHDALLNSHLNGVYAGLVRAETEATAFA</sequence>
<keyword evidence="2" id="KW-0813">Transport</keyword>
<protein>
    <recommendedName>
        <fullName evidence="11">ABC transporter domain-containing protein</fullName>
    </recommendedName>
</protein>
<dbReference type="PROSITE" id="PS00211">
    <property type="entry name" value="ABC_TRANSPORTER_1"/>
    <property type="match status" value="1"/>
</dbReference>
<keyword evidence="10" id="KW-0325">Glycoprotein</keyword>
<dbReference type="PROSITE" id="PS50893">
    <property type="entry name" value="ABC_TRANSPORTER_2"/>
    <property type="match status" value="1"/>
</dbReference>
<dbReference type="Pfam" id="PF00005">
    <property type="entry name" value="ABC_tran"/>
    <property type="match status" value="1"/>
</dbReference>
<evidence type="ECO:0000256" key="6">
    <source>
        <dbReference type="ARBA" id="ARBA00022840"/>
    </source>
</evidence>
<keyword evidence="9" id="KW-0472">Membrane</keyword>
<keyword evidence="6" id="KW-0067">ATP-binding</keyword>
<dbReference type="InterPro" id="IPR017871">
    <property type="entry name" value="ABC_transporter-like_CS"/>
</dbReference>
<dbReference type="EMBL" id="JAAGAX010000002">
    <property type="protein sequence ID" value="KAF2323654.1"/>
    <property type="molecule type" value="Genomic_DNA"/>
</dbReference>
<keyword evidence="7" id="KW-1278">Translocase</keyword>
<dbReference type="PANTHER" id="PTHR24222:SF84">
    <property type="entry name" value="ABC TRANSPORTER DOMAIN-CONTAINING PROTEIN"/>
    <property type="match status" value="1"/>
</dbReference>
<dbReference type="PANTHER" id="PTHR24222">
    <property type="entry name" value="ABC TRANSPORTER B FAMILY"/>
    <property type="match status" value="1"/>
</dbReference>
<accession>A0A6A6NES9</accession>
<proteinExistence type="predicted"/>
<dbReference type="FunFam" id="3.40.50.300:FF:000479">
    <property type="entry name" value="Multidrug resistance protein 1A"/>
    <property type="match status" value="1"/>
</dbReference>
<dbReference type="Gene3D" id="3.40.50.300">
    <property type="entry name" value="P-loop containing nucleotide triphosphate hydrolases"/>
    <property type="match status" value="1"/>
</dbReference>
<dbReference type="GO" id="GO:0005524">
    <property type="term" value="F:ATP binding"/>
    <property type="evidence" value="ECO:0007669"/>
    <property type="project" value="UniProtKB-KW"/>
</dbReference>
<dbReference type="AlphaFoldDB" id="A0A6A6NES9"/>
<dbReference type="GO" id="GO:0016887">
    <property type="term" value="F:ATP hydrolysis activity"/>
    <property type="evidence" value="ECO:0007669"/>
    <property type="project" value="InterPro"/>
</dbReference>
<evidence type="ECO:0000259" key="11">
    <source>
        <dbReference type="PROSITE" id="PS50893"/>
    </source>
</evidence>
<evidence type="ECO:0000256" key="8">
    <source>
        <dbReference type="ARBA" id="ARBA00022989"/>
    </source>
</evidence>